<dbReference type="AlphaFoldDB" id="A0A023BXG4"/>
<keyword evidence="4" id="KW-1185">Reference proteome</keyword>
<feature type="transmembrane region" description="Helical" evidence="1">
    <location>
        <begin position="115"/>
        <end position="135"/>
    </location>
</feature>
<accession>A0A023BXG4</accession>
<protein>
    <recommendedName>
        <fullName evidence="2">Signal transduction histidine kinase internal region domain-containing protein</fullName>
    </recommendedName>
</protein>
<dbReference type="Proteomes" id="UP000023541">
    <property type="component" value="Unassembled WGS sequence"/>
</dbReference>
<evidence type="ECO:0000313" key="4">
    <source>
        <dbReference type="Proteomes" id="UP000023541"/>
    </source>
</evidence>
<dbReference type="OrthoDB" id="1157482at2"/>
<dbReference type="GO" id="GO:0000155">
    <property type="term" value="F:phosphorelay sensor kinase activity"/>
    <property type="evidence" value="ECO:0007669"/>
    <property type="project" value="InterPro"/>
</dbReference>
<dbReference type="EMBL" id="AQRA01000003">
    <property type="protein sequence ID" value="EZH74343.1"/>
    <property type="molecule type" value="Genomic_DNA"/>
</dbReference>
<evidence type="ECO:0000313" key="3">
    <source>
        <dbReference type="EMBL" id="EZH74343.1"/>
    </source>
</evidence>
<evidence type="ECO:0000259" key="2">
    <source>
        <dbReference type="Pfam" id="PF06580"/>
    </source>
</evidence>
<dbReference type="eggNOG" id="COG2972">
    <property type="taxonomic scope" value="Bacteria"/>
</dbReference>
<organism evidence="3 4">
    <name type="scientific">Aquimarina atlantica</name>
    <dbReference type="NCBI Taxonomy" id="1317122"/>
    <lineage>
        <taxon>Bacteria</taxon>
        <taxon>Pseudomonadati</taxon>
        <taxon>Bacteroidota</taxon>
        <taxon>Flavobacteriia</taxon>
        <taxon>Flavobacteriales</taxon>
        <taxon>Flavobacteriaceae</taxon>
        <taxon>Aquimarina</taxon>
    </lineage>
</organism>
<sequence>MNKLFIHHPIFRIISPLCSGALVYLLILLVNNNVTQLQEEFLGQELYVCIGLAYLIQEYSRISLFLFEKLKFPNSLGGKIMLQIIISVITSILLVSGSMFLYFDLVLGFTPNSSELIVFNSIFSVITIIYLSLYLSHQFLHKINTEIMTKELSLKEGVEQDFIQFKKGINPTLMFETLEALILVMKKDTDKAEFLVDHFSAVYRYILSKTIKELVPIDEELDALDQLLLLFEYLPYRKTKFIKEESIHTLVVPGSVLSCAEQIIRSTIVSRETELIVTMTQDSKYVLLKYPHQEKISYTMDCNSIKDILDMYRFYTDIPIAVTKDDMYTIIYIPKLTINESSNN</sequence>
<feature type="transmembrane region" description="Helical" evidence="1">
    <location>
        <begin position="9"/>
        <end position="29"/>
    </location>
</feature>
<dbReference type="RefSeq" id="WP_034240671.1">
    <property type="nucleotide sequence ID" value="NZ_AQRA01000003.1"/>
</dbReference>
<name>A0A023BXG4_9FLAO</name>
<feature type="transmembrane region" description="Helical" evidence="1">
    <location>
        <begin position="80"/>
        <end position="103"/>
    </location>
</feature>
<dbReference type="GO" id="GO:0016020">
    <property type="term" value="C:membrane"/>
    <property type="evidence" value="ECO:0007669"/>
    <property type="project" value="InterPro"/>
</dbReference>
<feature type="domain" description="Signal transduction histidine kinase internal region" evidence="2">
    <location>
        <begin position="166"/>
        <end position="228"/>
    </location>
</feature>
<keyword evidence="1" id="KW-0812">Transmembrane</keyword>
<dbReference type="InterPro" id="IPR010559">
    <property type="entry name" value="Sig_transdc_His_kin_internal"/>
</dbReference>
<evidence type="ECO:0000256" key="1">
    <source>
        <dbReference type="SAM" id="Phobius"/>
    </source>
</evidence>
<comment type="caution">
    <text evidence="3">The sequence shown here is derived from an EMBL/GenBank/DDBJ whole genome shotgun (WGS) entry which is preliminary data.</text>
</comment>
<keyword evidence="1" id="KW-1133">Transmembrane helix</keyword>
<dbReference type="Pfam" id="PF06580">
    <property type="entry name" value="His_kinase"/>
    <property type="match status" value="1"/>
</dbReference>
<gene>
    <name evidence="3" type="ORF">ATO12_11270</name>
</gene>
<proteinExistence type="predicted"/>
<keyword evidence="1" id="KW-0472">Membrane</keyword>
<reference evidence="3 4" key="1">
    <citation type="submission" date="2014-04" db="EMBL/GenBank/DDBJ databases">
        <title>Aquimarina sp. 22II-S11-z7 Genome Sequencing.</title>
        <authorList>
            <person name="Lai Q."/>
        </authorList>
    </citation>
    <scope>NUCLEOTIDE SEQUENCE [LARGE SCALE GENOMIC DNA]</scope>
    <source>
        <strain evidence="3 4">22II-S11-z7</strain>
    </source>
</reference>
<dbReference type="STRING" id="1317122.ATO12_11270"/>